<dbReference type="EC" id="2.7.7.18" evidence="11"/>
<comment type="similarity">
    <text evidence="3 11">Belongs to the NadD family.</text>
</comment>
<organism evidence="13 14">
    <name type="scientific">Galbibacter marinus</name>
    <dbReference type="NCBI Taxonomy" id="555500"/>
    <lineage>
        <taxon>Bacteria</taxon>
        <taxon>Pseudomonadati</taxon>
        <taxon>Bacteroidota</taxon>
        <taxon>Flavobacteriia</taxon>
        <taxon>Flavobacteriales</taxon>
        <taxon>Flavobacteriaceae</taxon>
        <taxon>Galbibacter</taxon>
    </lineage>
</organism>
<proteinExistence type="inferred from homology"/>
<dbReference type="Pfam" id="PF01467">
    <property type="entry name" value="CTP_transf_like"/>
    <property type="match status" value="1"/>
</dbReference>
<dbReference type="HAMAP" id="MF_00244">
    <property type="entry name" value="NaMN_adenylyltr"/>
    <property type="match status" value="1"/>
</dbReference>
<dbReference type="UniPathway" id="UPA00253">
    <property type="reaction ID" value="UER00332"/>
</dbReference>
<evidence type="ECO:0000256" key="10">
    <source>
        <dbReference type="ARBA" id="ARBA00048721"/>
    </source>
</evidence>
<dbReference type="NCBIfam" id="TIGR00125">
    <property type="entry name" value="cyt_tran_rel"/>
    <property type="match status" value="1"/>
</dbReference>
<dbReference type="RefSeq" id="WP_008990020.1">
    <property type="nucleotide sequence ID" value="NZ_AMSG01000001.1"/>
</dbReference>
<evidence type="ECO:0000259" key="12">
    <source>
        <dbReference type="Pfam" id="PF01467"/>
    </source>
</evidence>
<evidence type="ECO:0000256" key="6">
    <source>
        <dbReference type="ARBA" id="ARBA00022695"/>
    </source>
</evidence>
<reference evidence="13 14" key="1">
    <citation type="journal article" date="2012" name="J. Bacteriol.">
        <title>Genome Sequence of Galbibacter marinum Type Strain ck-I2-15.</title>
        <authorList>
            <person name="Lai Q."/>
            <person name="Li C."/>
            <person name="Shao Z."/>
        </authorList>
    </citation>
    <scope>NUCLEOTIDE SEQUENCE [LARGE SCALE GENOMIC DNA]</scope>
    <source>
        <strain evidence="14">ck-I2-15</strain>
    </source>
</reference>
<evidence type="ECO:0000313" key="14">
    <source>
        <dbReference type="Proteomes" id="UP000007364"/>
    </source>
</evidence>
<evidence type="ECO:0000256" key="7">
    <source>
        <dbReference type="ARBA" id="ARBA00022741"/>
    </source>
</evidence>
<comment type="function">
    <text evidence="1 11">Catalyzes the reversible adenylation of nicotinate mononucleotide (NaMN) to nicotinic acid adenine dinucleotide (NaAD).</text>
</comment>
<name>K2Q736_9FLAO</name>
<keyword evidence="5 11" id="KW-0808">Transferase</keyword>
<dbReference type="Proteomes" id="UP000007364">
    <property type="component" value="Unassembled WGS sequence"/>
</dbReference>
<accession>K2Q736</accession>
<dbReference type="STRING" id="555500.I215_00715"/>
<comment type="pathway">
    <text evidence="2 11">Cofactor biosynthesis; NAD(+) biosynthesis; deamido-NAD(+) from nicotinate D-ribonucleotide: step 1/1.</text>
</comment>
<evidence type="ECO:0000256" key="11">
    <source>
        <dbReference type="HAMAP-Rule" id="MF_00244"/>
    </source>
</evidence>
<protein>
    <recommendedName>
        <fullName evidence="11">Probable nicotinate-nucleotide adenylyltransferase</fullName>
        <ecNumber evidence="11">2.7.7.18</ecNumber>
    </recommendedName>
    <alternativeName>
        <fullName evidence="11">Deamido-NAD(+) diphosphorylase</fullName>
    </alternativeName>
    <alternativeName>
        <fullName evidence="11">Deamido-NAD(+) pyrophosphorylase</fullName>
    </alternativeName>
    <alternativeName>
        <fullName evidence="11">Nicotinate mononucleotide adenylyltransferase</fullName>
        <shortName evidence="11">NaMN adenylyltransferase</shortName>
    </alternativeName>
</protein>
<keyword evidence="8 11" id="KW-0067">ATP-binding</keyword>
<dbReference type="EMBL" id="AMSG01000001">
    <property type="protein sequence ID" value="EKF56691.1"/>
    <property type="molecule type" value="Genomic_DNA"/>
</dbReference>
<evidence type="ECO:0000313" key="13">
    <source>
        <dbReference type="EMBL" id="EKF56691.1"/>
    </source>
</evidence>
<evidence type="ECO:0000256" key="5">
    <source>
        <dbReference type="ARBA" id="ARBA00022679"/>
    </source>
</evidence>
<evidence type="ECO:0000256" key="9">
    <source>
        <dbReference type="ARBA" id="ARBA00023027"/>
    </source>
</evidence>
<dbReference type="GO" id="GO:0009435">
    <property type="term" value="P:NAD+ biosynthetic process"/>
    <property type="evidence" value="ECO:0007669"/>
    <property type="project" value="UniProtKB-UniRule"/>
</dbReference>
<dbReference type="CDD" id="cd02165">
    <property type="entry name" value="NMNAT"/>
    <property type="match status" value="1"/>
</dbReference>
<sequence>MKGKKIGLFFGTFNPIHLGHLVIANHMAEFTDLQEIWLVVTPHNPLKKKSSLLEDHHRLELVYRATEDYEKLKPSDIEFGLPQPNYTIKTLVYLKEKYPKNEFCLIMGEDNLRSLHKWKNVEMIIEKHDIYVYPRVQQSNDNPGKYSDHPRVKKVDAPIMEISSTFIRKAISQGKNIKPLLLPKVWEYVDLMNFYR</sequence>
<keyword evidence="7 11" id="KW-0547">Nucleotide-binding</keyword>
<dbReference type="InterPro" id="IPR005248">
    <property type="entry name" value="NadD/NMNAT"/>
</dbReference>
<evidence type="ECO:0000256" key="2">
    <source>
        <dbReference type="ARBA" id="ARBA00005019"/>
    </source>
</evidence>
<dbReference type="InterPro" id="IPR014729">
    <property type="entry name" value="Rossmann-like_a/b/a_fold"/>
</dbReference>
<comment type="catalytic activity">
    <reaction evidence="10 11">
        <text>nicotinate beta-D-ribonucleotide + ATP + H(+) = deamido-NAD(+) + diphosphate</text>
        <dbReference type="Rhea" id="RHEA:22860"/>
        <dbReference type="ChEBI" id="CHEBI:15378"/>
        <dbReference type="ChEBI" id="CHEBI:30616"/>
        <dbReference type="ChEBI" id="CHEBI:33019"/>
        <dbReference type="ChEBI" id="CHEBI:57502"/>
        <dbReference type="ChEBI" id="CHEBI:58437"/>
        <dbReference type="EC" id="2.7.7.18"/>
    </reaction>
</comment>
<keyword evidence="9 11" id="KW-0520">NAD</keyword>
<dbReference type="PANTHER" id="PTHR39321:SF3">
    <property type="entry name" value="PHOSPHOPANTETHEINE ADENYLYLTRANSFERASE"/>
    <property type="match status" value="1"/>
</dbReference>
<dbReference type="eggNOG" id="COG1057">
    <property type="taxonomic scope" value="Bacteria"/>
</dbReference>
<dbReference type="Gene3D" id="3.40.50.620">
    <property type="entry name" value="HUPs"/>
    <property type="match status" value="1"/>
</dbReference>
<dbReference type="OrthoDB" id="5295945at2"/>
<dbReference type="SUPFAM" id="SSF52374">
    <property type="entry name" value="Nucleotidylyl transferase"/>
    <property type="match status" value="1"/>
</dbReference>
<keyword evidence="6 11" id="KW-0548">Nucleotidyltransferase</keyword>
<evidence type="ECO:0000256" key="8">
    <source>
        <dbReference type="ARBA" id="ARBA00022840"/>
    </source>
</evidence>
<evidence type="ECO:0000256" key="1">
    <source>
        <dbReference type="ARBA" id="ARBA00002324"/>
    </source>
</evidence>
<evidence type="ECO:0000256" key="4">
    <source>
        <dbReference type="ARBA" id="ARBA00022642"/>
    </source>
</evidence>
<feature type="domain" description="Cytidyltransferase-like" evidence="12">
    <location>
        <begin position="8"/>
        <end position="169"/>
    </location>
</feature>
<gene>
    <name evidence="11 13" type="primary">nadD</name>
    <name evidence="13" type="ORF">I215_00715</name>
</gene>
<dbReference type="InterPro" id="IPR004821">
    <property type="entry name" value="Cyt_trans-like"/>
</dbReference>
<dbReference type="PATRIC" id="fig|555500.3.peg.149"/>
<dbReference type="GO" id="GO:0004515">
    <property type="term" value="F:nicotinate-nucleotide adenylyltransferase activity"/>
    <property type="evidence" value="ECO:0007669"/>
    <property type="project" value="UniProtKB-UniRule"/>
</dbReference>
<dbReference type="PANTHER" id="PTHR39321">
    <property type="entry name" value="NICOTINATE-NUCLEOTIDE ADENYLYLTRANSFERASE-RELATED"/>
    <property type="match status" value="1"/>
</dbReference>
<keyword evidence="4 11" id="KW-0662">Pyridine nucleotide biosynthesis</keyword>
<dbReference type="NCBIfam" id="TIGR00482">
    <property type="entry name" value="nicotinate (nicotinamide) nucleotide adenylyltransferase"/>
    <property type="match status" value="1"/>
</dbReference>
<keyword evidence="14" id="KW-1185">Reference proteome</keyword>
<dbReference type="AlphaFoldDB" id="K2Q736"/>
<dbReference type="GO" id="GO:0005524">
    <property type="term" value="F:ATP binding"/>
    <property type="evidence" value="ECO:0007669"/>
    <property type="project" value="UniProtKB-KW"/>
</dbReference>
<evidence type="ECO:0000256" key="3">
    <source>
        <dbReference type="ARBA" id="ARBA00009014"/>
    </source>
</evidence>
<comment type="caution">
    <text evidence="13">The sequence shown here is derived from an EMBL/GenBank/DDBJ whole genome shotgun (WGS) entry which is preliminary data.</text>
</comment>